<accession>A0A1H9YN07</accession>
<proteinExistence type="predicted"/>
<dbReference type="RefSeq" id="WP_090438259.1">
    <property type="nucleotide sequence ID" value="NZ_FOHU01000001.1"/>
</dbReference>
<evidence type="ECO:0000313" key="1">
    <source>
        <dbReference type="EMBL" id="SES70439.1"/>
    </source>
</evidence>
<dbReference type="STRING" id="426128.SAMN05660297_00315"/>
<reference evidence="1 2" key="1">
    <citation type="submission" date="2016-10" db="EMBL/GenBank/DDBJ databases">
        <authorList>
            <person name="de Groot N.N."/>
        </authorList>
    </citation>
    <scope>NUCLEOTIDE SEQUENCE [LARGE SCALE GENOMIC DNA]</scope>
    <source>
        <strain evidence="1 2">DSM 18979</strain>
    </source>
</reference>
<keyword evidence="2" id="KW-1185">Reference proteome</keyword>
<dbReference type="EMBL" id="FOHU01000001">
    <property type="protein sequence ID" value="SES70439.1"/>
    <property type="molecule type" value="Genomic_DNA"/>
</dbReference>
<dbReference type="Pfam" id="PF12982">
    <property type="entry name" value="DUF3866"/>
    <property type="match status" value="1"/>
</dbReference>
<evidence type="ECO:0000313" key="2">
    <source>
        <dbReference type="Proteomes" id="UP000199568"/>
    </source>
</evidence>
<gene>
    <name evidence="1" type="ORF">SAMN05660297_00315</name>
</gene>
<dbReference type="OrthoDB" id="3401376at2"/>
<name>A0A1H9YN07_9FIRM</name>
<organism evidence="1 2">
    <name type="scientific">Natronincola peptidivorans</name>
    <dbReference type="NCBI Taxonomy" id="426128"/>
    <lineage>
        <taxon>Bacteria</taxon>
        <taxon>Bacillati</taxon>
        <taxon>Bacillota</taxon>
        <taxon>Clostridia</taxon>
        <taxon>Peptostreptococcales</taxon>
        <taxon>Natronincolaceae</taxon>
        <taxon>Natronincola</taxon>
    </lineage>
</organism>
<dbReference type="AlphaFoldDB" id="A0A1H9YN07"/>
<sequence>MISMKKGRVIKILEKLKKKTKLIVSIDGEEALAINYSDLTGEAKINDMVIINTTAVELKLGTGGCHFVISNFNNTHQELQGKGHIMKLRYTPLQLKVLAAEEQQSPYHYLFNEFTSLNGLPVIAGILHSMLTPIVSTLKYINSNIKIAYIMTDGAALPLSFSDTVDYLRNNDLIDTTITTGHAFGGDIETINIYNGLVAAKEIAKCDIAVVTMGPGIVGTGTPYGFSGIEQGLVLNAVTDLGGFSIGVPRISFSDNRVRHYGMSHHSLTIFSKICKTKCNIILPLLPKKEKKIIYNQIEDLNIIEKHNIIEIDGSILLDALKHFNLNVKTMGRDYDADPFYFLACSAAAMYGFNYLIASPK</sequence>
<dbReference type="InterPro" id="IPR024479">
    <property type="entry name" value="DUF3866"/>
</dbReference>
<protein>
    <recommendedName>
        <fullName evidence="3">DUF3866 domain-containing protein</fullName>
    </recommendedName>
</protein>
<evidence type="ECO:0008006" key="3">
    <source>
        <dbReference type="Google" id="ProtNLM"/>
    </source>
</evidence>
<dbReference type="Proteomes" id="UP000199568">
    <property type="component" value="Unassembled WGS sequence"/>
</dbReference>